<keyword evidence="6" id="KW-1185">Reference proteome</keyword>
<protein>
    <submittedName>
        <fullName evidence="5">Uncharacterized protein</fullName>
    </submittedName>
</protein>
<evidence type="ECO:0000256" key="3">
    <source>
        <dbReference type="PROSITE-ProRule" id="PRU00023"/>
    </source>
</evidence>
<feature type="chain" id="PRO_5005193585" evidence="4">
    <location>
        <begin position="23"/>
        <end position="301"/>
    </location>
</feature>
<feature type="signal peptide" evidence="4">
    <location>
        <begin position="1"/>
        <end position="22"/>
    </location>
</feature>
<dbReference type="PANTHER" id="PTHR24180:SF45">
    <property type="entry name" value="POLY [ADP-RIBOSE] POLYMERASE TANKYRASE"/>
    <property type="match status" value="1"/>
</dbReference>
<dbReference type="Pfam" id="PF12796">
    <property type="entry name" value="Ank_2"/>
    <property type="match status" value="1"/>
</dbReference>
<dbReference type="PANTHER" id="PTHR24180">
    <property type="entry name" value="CYCLIN-DEPENDENT KINASE INHIBITOR 2C-RELATED"/>
    <property type="match status" value="1"/>
</dbReference>
<reference evidence="5 6" key="1">
    <citation type="submission" date="2015-02" db="EMBL/GenBank/DDBJ databases">
        <authorList>
            <person name="Chooi Y.-H."/>
        </authorList>
    </citation>
    <scope>NUCLEOTIDE SEQUENCE [LARGE SCALE GENOMIC DNA]</scope>
    <source>
        <strain evidence="5">E3</strain>
    </source>
</reference>
<keyword evidence="2 3" id="KW-0040">ANK repeat</keyword>
<dbReference type="PROSITE" id="PS50297">
    <property type="entry name" value="ANK_REP_REGION"/>
    <property type="match status" value="1"/>
</dbReference>
<organism evidence="5 6">
    <name type="scientific">Plasmodiophora brassicae</name>
    <name type="common">Clubroot disease agent</name>
    <dbReference type="NCBI Taxonomy" id="37360"/>
    <lineage>
        <taxon>Eukaryota</taxon>
        <taxon>Sar</taxon>
        <taxon>Rhizaria</taxon>
        <taxon>Endomyxa</taxon>
        <taxon>Phytomyxea</taxon>
        <taxon>Plasmodiophorida</taxon>
        <taxon>Plasmodiophoridae</taxon>
        <taxon>Plasmodiophora</taxon>
    </lineage>
</organism>
<dbReference type="PROSITE" id="PS50088">
    <property type="entry name" value="ANK_REPEAT"/>
    <property type="match status" value="1"/>
</dbReference>
<sequence>MGGANIPSALLAIGLTAGIVGALTLRSSDAVDHTVNTSAAGEHSDVLKYIVDDLGERDDPVVLPVIADDELALIVEFITATVAHEGDQGARWARDRLNQTGLATQCRLLVAANFLDMHSLMSAVMSLKRTWRDIAAIRDMKCMHPQVFPIVVDYAPCIIRLVQIAASQIQVSIVNWIRDRLITGGNVTVINNQRWDKTDPLLNWAAWNNEELVVRFLLSAPGIDVNARNSFGWTPLHCAAAYGYQDIVALLLSAPDVDVDARDDLQMTPLMTAGPHRGIGNLLVKARRQTLGRYLMRWRTN</sequence>
<dbReference type="SUPFAM" id="SSF48403">
    <property type="entry name" value="Ankyrin repeat"/>
    <property type="match status" value="1"/>
</dbReference>
<evidence type="ECO:0000313" key="5">
    <source>
        <dbReference type="EMBL" id="CEP00015.1"/>
    </source>
</evidence>
<evidence type="ECO:0000256" key="1">
    <source>
        <dbReference type="ARBA" id="ARBA00022737"/>
    </source>
</evidence>
<keyword evidence="1" id="KW-0677">Repeat</keyword>
<dbReference type="Proteomes" id="UP000039324">
    <property type="component" value="Unassembled WGS sequence"/>
</dbReference>
<evidence type="ECO:0000256" key="4">
    <source>
        <dbReference type="SAM" id="SignalP"/>
    </source>
</evidence>
<dbReference type="Gene3D" id="1.25.40.20">
    <property type="entry name" value="Ankyrin repeat-containing domain"/>
    <property type="match status" value="1"/>
</dbReference>
<dbReference type="OrthoDB" id="194358at2759"/>
<dbReference type="Gene3D" id="3.30.710.10">
    <property type="entry name" value="Potassium Channel Kv1.1, Chain A"/>
    <property type="match status" value="1"/>
</dbReference>
<dbReference type="AlphaFoldDB" id="A0A0G4IXG0"/>
<dbReference type="InterPro" id="IPR002110">
    <property type="entry name" value="Ankyrin_rpt"/>
</dbReference>
<feature type="repeat" description="ANK" evidence="3">
    <location>
        <begin position="231"/>
        <end position="264"/>
    </location>
</feature>
<proteinExistence type="predicted"/>
<dbReference type="SMART" id="SM00248">
    <property type="entry name" value="ANK"/>
    <property type="match status" value="2"/>
</dbReference>
<accession>A0A0G4IXG0</accession>
<name>A0A0G4IXG0_PLABS</name>
<dbReference type="InterPro" id="IPR036770">
    <property type="entry name" value="Ankyrin_rpt-contain_sf"/>
</dbReference>
<dbReference type="InterPro" id="IPR011333">
    <property type="entry name" value="SKP1/BTB/POZ_sf"/>
</dbReference>
<evidence type="ECO:0000256" key="2">
    <source>
        <dbReference type="ARBA" id="ARBA00023043"/>
    </source>
</evidence>
<gene>
    <name evidence="5" type="ORF">PBRA_007749</name>
</gene>
<dbReference type="STRING" id="37360.A0A0G4IXG0"/>
<dbReference type="EMBL" id="CDSF01000096">
    <property type="protein sequence ID" value="CEP00015.1"/>
    <property type="molecule type" value="Genomic_DNA"/>
</dbReference>
<dbReference type="InterPro" id="IPR051637">
    <property type="entry name" value="Ank_repeat_dom-contain_49"/>
</dbReference>
<keyword evidence="4" id="KW-0732">Signal</keyword>
<evidence type="ECO:0000313" key="6">
    <source>
        <dbReference type="Proteomes" id="UP000039324"/>
    </source>
</evidence>